<evidence type="ECO:0000256" key="7">
    <source>
        <dbReference type="ARBA" id="ARBA00023136"/>
    </source>
</evidence>
<dbReference type="Pfam" id="PF06146">
    <property type="entry name" value="PsiE"/>
    <property type="match status" value="1"/>
</dbReference>
<sequence length="311" mass="34750" precursor="true">MRRPLSCTPGARGAVLLSGCVACSRLGSAPPDDGHHDEPFGSDAYFRCNRRAWRAVRRGVRTEARRRAGRRAARWARTLSRLPVVAGPLGRRGRMHRGRRRVLRVLPAHAVRGRAGDRRERSRCVRNGFAFARRGLAVARNHSLQRRSIDRRAHDTTPVNALNTSTASTDTTAERIRRRFGHFLHAAELAGLVVIGLATAFAMAQEAWKVVLAGEVSLTDLLLMFLYLEVLAMDLRYLRLGRLPVRFPLFIAMTSLARDLILRGATDSPERMLMTTFGIVLLAVGVLILSFGQHRFPADVDDVEDDVHVRK</sequence>
<feature type="transmembrane region" description="Helical" evidence="8">
    <location>
        <begin position="183"/>
        <end position="204"/>
    </location>
</feature>
<dbReference type="InterPro" id="IPR009315">
    <property type="entry name" value="P_starv_induced_PsiE"/>
</dbReference>
<dbReference type="InterPro" id="IPR020948">
    <property type="entry name" value="P_starv_induced_PsiE-like"/>
</dbReference>
<evidence type="ECO:0000256" key="3">
    <source>
        <dbReference type="ARBA" id="ARBA00021903"/>
    </source>
</evidence>
<keyword evidence="4" id="KW-1003">Cell membrane</keyword>
<comment type="subcellular location">
    <subcellularLocation>
        <location evidence="1">Cell inner membrane</location>
        <topology evidence="1">Multi-pass membrane protein</topology>
    </subcellularLocation>
</comment>
<feature type="transmembrane region" description="Helical" evidence="8">
    <location>
        <begin position="210"/>
        <end position="231"/>
    </location>
</feature>
<dbReference type="HOGENOM" id="CLU_893324_0_0_4"/>
<organism evidence="9">
    <name type="scientific">Burkholderia orbicola (strain AU 1054)</name>
    <dbReference type="NCBI Taxonomy" id="331271"/>
    <lineage>
        <taxon>Bacteria</taxon>
        <taxon>Pseudomonadati</taxon>
        <taxon>Pseudomonadota</taxon>
        <taxon>Betaproteobacteria</taxon>
        <taxon>Burkholderiales</taxon>
        <taxon>Burkholderiaceae</taxon>
        <taxon>Burkholderia</taxon>
        <taxon>Burkholderia cepacia complex</taxon>
        <taxon>Burkholderia orbicola</taxon>
    </lineage>
</organism>
<dbReference type="EMBL" id="CP000378">
    <property type="protein sequence ID" value="ABF76308.1"/>
    <property type="molecule type" value="Genomic_DNA"/>
</dbReference>
<evidence type="ECO:0000313" key="9">
    <source>
        <dbReference type="EMBL" id="ABF76308.1"/>
    </source>
</evidence>
<feature type="transmembrane region" description="Helical" evidence="8">
    <location>
        <begin position="243"/>
        <end position="261"/>
    </location>
</feature>
<evidence type="ECO:0000256" key="6">
    <source>
        <dbReference type="ARBA" id="ARBA00022989"/>
    </source>
</evidence>
<dbReference type="AlphaFoldDB" id="A0A0H2XP30"/>
<reference evidence="9" key="1">
    <citation type="submission" date="2006-05" db="EMBL/GenBank/DDBJ databases">
        <title>Complete sequence of chromosome 1 of Burkholderia cenocepacia AU 1054.</title>
        <authorList>
            <consortium name="US DOE Joint Genome Institute"/>
            <person name="Copeland A."/>
            <person name="Lucas S."/>
            <person name="Lapidus A."/>
            <person name="Barry K."/>
            <person name="Detter J.C."/>
            <person name="Glavina del Rio T."/>
            <person name="Hammon N."/>
            <person name="Israni S."/>
            <person name="Dalin E."/>
            <person name="Tice H."/>
            <person name="Pitluck S."/>
            <person name="Chain P."/>
            <person name="Malfatti S."/>
            <person name="Shin M."/>
            <person name="Vergez L."/>
            <person name="Schmutz J."/>
            <person name="Larimer F."/>
            <person name="Land M."/>
            <person name="Hauser L."/>
            <person name="Kyrpides N."/>
            <person name="Lykidis A."/>
            <person name="LiPuma J.J."/>
            <person name="Konstantinidis K."/>
            <person name="Tiedje J.M."/>
            <person name="Richardson P."/>
        </authorList>
    </citation>
    <scope>NUCLEOTIDE SEQUENCE [LARGE SCALE GENOMIC DNA]</scope>
    <source>
        <strain evidence="9">AU 1054</strain>
    </source>
</reference>
<comment type="similarity">
    <text evidence="2">Belongs to the PsiE family.</text>
</comment>
<proteinExistence type="inferred from homology"/>
<keyword evidence="7 8" id="KW-0472">Membrane</keyword>
<dbReference type="PANTHER" id="PTHR37819">
    <property type="entry name" value="PROTEIN PSIE"/>
    <property type="match status" value="1"/>
</dbReference>
<gene>
    <name evidence="9" type="ordered locus">Bcen_1402</name>
</gene>
<feature type="transmembrane region" description="Helical" evidence="8">
    <location>
        <begin position="273"/>
        <end position="291"/>
    </location>
</feature>
<evidence type="ECO:0000256" key="2">
    <source>
        <dbReference type="ARBA" id="ARBA00005632"/>
    </source>
</evidence>
<accession>A0A0H2XP30</accession>
<keyword evidence="5 8" id="KW-0812">Transmembrane</keyword>
<evidence type="ECO:0000256" key="4">
    <source>
        <dbReference type="ARBA" id="ARBA00022475"/>
    </source>
</evidence>
<evidence type="ECO:0000256" key="1">
    <source>
        <dbReference type="ARBA" id="ARBA00004429"/>
    </source>
</evidence>
<evidence type="ECO:0000256" key="5">
    <source>
        <dbReference type="ARBA" id="ARBA00022692"/>
    </source>
</evidence>
<dbReference type="PANTHER" id="PTHR37819:SF1">
    <property type="entry name" value="PROTEIN PSIE"/>
    <property type="match status" value="1"/>
</dbReference>
<dbReference type="GO" id="GO:0016036">
    <property type="term" value="P:cellular response to phosphate starvation"/>
    <property type="evidence" value="ECO:0007669"/>
    <property type="project" value="InterPro"/>
</dbReference>
<keyword evidence="6 8" id="KW-1133">Transmembrane helix</keyword>
<name>A0A0H2XP30_BURO1</name>
<protein>
    <recommendedName>
        <fullName evidence="3">Protein PsiE</fullName>
    </recommendedName>
</protein>
<evidence type="ECO:0000256" key="8">
    <source>
        <dbReference type="SAM" id="Phobius"/>
    </source>
</evidence>
<dbReference type="GO" id="GO:0005886">
    <property type="term" value="C:plasma membrane"/>
    <property type="evidence" value="ECO:0007669"/>
    <property type="project" value="UniProtKB-SubCell"/>
</dbReference>